<evidence type="ECO:0000313" key="14">
    <source>
        <dbReference type="Proteomes" id="UP001054889"/>
    </source>
</evidence>
<name>A0AAV5F2E9_ELECO</name>
<dbReference type="SMART" id="SM00220">
    <property type="entry name" value="S_TKc"/>
    <property type="match status" value="1"/>
</dbReference>
<dbReference type="GO" id="GO:0005886">
    <property type="term" value="C:plasma membrane"/>
    <property type="evidence" value="ECO:0007669"/>
    <property type="project" value="TreeGrafter"/>
</dbReference>
<protein>
    <recommendedName>
        <fullName evidence="11">Protein kinase domain-containing protein</fullName>
    </recommendedName>
</protein>
<dbReference type="SUPFAM" id="SSF56112">
    <property type="entry name" value="Protein kinase-like (PK-like)"/>
    <property type="match status" value="1"/>
</dbReference>
<dbReference type="GO" id="GO:0005524">
    <property type="term" value="F:ATP binding"/>
    <property type="evidence" value="ECO:0007669"/>
    <property type="project" value="UniProtKB-UniRule"/>
</dbReference>
<dbReference type="InterPro" id="IPR017441">
    <property type="entry name" value="Protein_kinase_ATP_BS"/>
</dbReference>
<evidence type="ECO:0000313" key="12">
    <source>
        <dbReference type="EMBL" id="GJN28594.1"/>
    </source>
</evidence>
<keyword evidence="7" id="KW-1015">Disulfide bond</keyword>
<evidence type="ECO:0000256" key="8">
    <source>
        <dbReference type="ARBA" id="ARBA00023180"/>
    </source>
</evidence>
<dbReference type="EMBL" id="BQKI01000080">
    <property type="protein sequence ID" value="GJN28594.1"/>
    <property type="molecule type" value="Genomic_DNA"/>
</dbReference>
<evidence type="ECO:0000256" key="6">
    <source>
        <dbReference type="ARBA" id="ARBA00022840"/>
    </source>
</evidence>
<dbReference type="InterPro" id="IPR011009">
    <property type="entry name" value="Kinase-like_dom_sf"/>
</dbReference>
<dbReference type="FunFam" id="1.10.510.10:FF:000084">
    <property type="entry name" value="Wall-associated receptor kinase 2"/>
    <property type="match status" value="1"/>
</dbReference>
<keyword evidence="3 10" id="KW-0732">Signal</keyword>
<dbReference type="InterPro" id="IPR008271">
    <property type="entry name" value="Ser/Thr_kinase_AS"/>
</dbReference>
<keyword evidence="4 9" id="KW-0547">Nucleotide-binding</keyword>
<dbReference type="FunFam" id="3.30.200.20:FF:000459">
    <property type="entry name" value="Wall-associated receptor kinase-like 8"/>
    <property type="match status" value="1"/>
</dbReference>
<reference evidence="13" key="1">
    <citation type="journal article" date="2018" name="DNA Res.">
        <title>Multiple hybrid de novo genome assembly of finger millet, an orphan allotetraploid crop.</title>
        <authorList>
            <person name="Hatakeyama M."/>
            <person name="Aluri S."/>
            <person name="Balachadran M.T."/>
            <person name="Sivarajan S.R."/>
            <person name="Patrignani A."/>
            <person name="Gruter S."/>
            <person name="Poveda L."/>
            <person name="Shimizu-Inatsugi R."/>
            <person name="Baeten J."/>
            <person name="Francoijs K.J."/>
            <person name="Nataraja K.N."/>
            <person name="Reddy Y.A.N."/>
            <person name="Phadnis S."/>
            <person name="Ravikumar R.L."/>
            <person name="Schlapbach R."/>
            <person name="Sreeman S.M."/>
            <person name="Shimizu K.K."/>
        </authorList>
    </citation>
    <scope>NUCLEOTIDE SEQUENCE</scope>
</reference>
<dbReference type="InterPro" id="IPR000719">
    <property type="entry name" value="Prot_kinase_dom"/>
</dbReference>
<evidence type="ECO:0000256" key="9">
    <source>
        <dbReference type="PROSITE-ProRule" id="PRU10141"/>
    </source>
</evidence>
<evidence type="ECO:0000256" key="2">
    <source>
        <dbReference type="ARBA" id="ARBA00022679"/>
    </source>
</evidence>
<reference evidence="13" key="2">
    <citation type="submission" date="2021-12" db="EMBL/GenBank/DDBJ databases">
        <title>Resequencing data analysis of finger millet.</title>
        <authorList>
            <person name="Hatakeyama M."/>
            <person name="Aluri S."/>
            <person name="Balachadran M.T."/>
            <person name="Sivarajan S.R."/>
            <person name="Poveda L."/>
            <person name="Shimizu-Inatsugi R."/>
            <person name="Schlapbach R."/>
            <person name="Sreeman S.M."/>
            <person name="Shimizu K.K."/>
        </authorList>
    </citation>
    <scope>NUCLEOTIDE SEQUENCE</scope>
</reference>
<evidence type="ECO:0000256" key="1">
    <source>
        <dbReference type="ARBA" id="ARBA00004479"/>
    </source>
</evidence>
<evidence type="ECO:0000256" key="10">
    <source>
        <dbReference type="SAM" id="SignalP"/>
    </source>
</evidence>
<keyword evidence="5" id="KW-0418">Kinase</keyword>
<comment type="subcellular location">
    <subcellularLocation>
        <location evidence="1">Membrane</location>
        <topology evidence="1">Single-pass type I membrane protein</topology>
    </subcellularLocation>
</comment>
<feature type="chain" id="PRO_5044714617" description="Protein kinase domain-containing protein" evidence="10">
    <location>
        <begin position="27"/>
        <end position="527"/>
    </location>
</feature>
<dbReference type="Pfam" id="PF13947">
    <property type="entry name" value="GUB_WAK_bind"/>
    <property type="match status" value="1"/>
</dbReference>
<comment type="caution">
    <text evidence="13">The sequence shown here is derived from an EMBL/GenBank/DDBJ whole genome shotgun (WGS) entry which is preliminary data.</text>
</comment>
<proteinExistence type="predicted"/>
<dbReference type="PANTHER" id="PTHR27005">
    <property type="entry name" value="WALL-ASSOCIATED RECEPTOR KINASE-LIKE 21"/>
    <property type="match status" value="1"/>
</dbReference>
<feature type="binding site" evidence="9">
    <location>
        <position position="233"/>
    </location>
    <ligand>
        <name>ATP</name>
        <dbReference type="ChEBI" id="CHEBI:30616"/>
    </ligand>
</feature>
<dbReference type="EMBL" id="BQKI01000080">
    <property type="protein sequence ID" value="GJN28645.1"/>
    <property type="molecule type" value="Genomic_DNA"/>
</dbReference>
<sequence>MEFPRVPASPHLSIFLFAMCVLAAAAEVPMVAPTSGCRTNCGNIDVPYPFGLDRPDCAIHSDFLLNCTKNKHGIDKLYFFNLMVFKISVPNGKVWVRNFVSQQCYNQTTRGLDPEFSWMNLTGISFILSAKDNSVFGIGCRSYPYVVMDSVSIYSVIQSRKLNQMKQIYFRQHGGLMLFEEMRLRQGIAFKIFSEDELQKATNSFDEQQVIGRGGHGKVYKGVLKSDTQVAVKRCMIIDEQQKKEFGKEMLILSQINHRNIVKLLGCCLEVEVPILVYEYIPNGTLFHLFHGNFNCHISLATRLRIAHESAEALAYLHSCAHPPIIHGDVKSTNILLDSEYTAKVSDFGASILAPTDESQFVTFVQGTCGYLDPEYMQTCQLTDKSDVYSFGVVLLELLTRKKPFNLEGPEDDKSLAVRFISVSKKGRLEDILDNQIVSNENMGVLEEIAELANQCLEMSGVNRPSMKEISGKLDRLRKAMQHPWAQQNPEEMESLLGESSVANSEMANTGHFSIEKKAFKSLESGR</sequence>
<evidence type="ECO:0000256" key="5">
    <source>
        <dbReference type="ARBA" id="ARBA00022777"/>
    </source>
</evidence>
<evidence type="ECO:0000313" key="13">
    <source>
        <dbReference type="EMBL" id="GJN28645.1"/>
    </source>
</evidence>
<dbReference type="Gene3D" id="3.30.200.20">
    <property type="entry name" value="Phosphorylase Kinase, domain 1"/>
    <property type="match status" value="1"/>
</dbReference>
<feature type="signal peptide" evidence="10">
    <location>
        <begin position="1"/>
        <end position="26"/>
    </location>
</feature>
<keyword evidence="14" id="KW-1185">Reference proteome</keyword>
<dbReference type="PROSITE" id="PS00107">
    <property type="entry name" value="PROTEIN_KINASE_ATP"/>
    <property type="match status" value="1"/>
</dbReference>
<evidence type="ECO:0000256" key="4">
    <source>
        <dbReference type="ARBA" id="ARBA00022741"/>
    </source>
</evidence>
<dbReference type="GO" id="GO:0030247">
    <property type="term" value="F:polysaccharide binding"/>
    <property type="evidence" value="ECO:0007669"/>
    <property type="project" value="InterPro"/>
</dbReference>
<dbReference type="AlphaFoldDB" id="A0AAV5F2E9"/>
<dbReference type="CDD" id="cd14066">
    <property type="entry name" value="STKc_IRAK"/>
    <property type="match status" value="1"/>
</dbReference>
<dbReference type="PANTHER" id="PTHR27005:SF479">
    <property type="entry name" value="OS06G0706600 PROTEIN"/>
    <property type="match status" value="1"/>
</dbReference>
<keyword evidence="6 9" id="KW-0067">ATP-binding</keyword>
<dbReference type="Pfam" id="PF00069">
    <property type="entry name" value="Pkinase"/>
    <property type="match status" value="1"/>
</dbReference>
<dbReference type="GO" id="GO:0007166">
    <property type="term" value="P:cell surface receptor signaling pathway"/>
    <property type="evidence" value="ECO:0007669"/>
    <property type="project" value="InterPro"/>
</dbReference>
<dbReference type="Gene3D" id="1.10.510.10">
    <property type="entry name" value="Transferase(Phosphotransferase) domain 1"/>
    <property type="match status" value="1"/>
</dbReference>
<keyword evidence="2" id="KW-0808">Transferase</keyword>
<dbReference type="PROSITE" id="PS00108">
    <property type="entry name" value="PROTEIN_KINASE_ST"/>
    <property type="match status" value="1"/>
</dbReference>
<dbReference type="InterPro" id="IPR025287">
    <property type="entry name" value="WAK_GUB"/>
</dbReference>
<dbReference type="GO" id="GO:0004674">
    <property type="term" value="F:protein serine/threonine kinase activity"/>
    <property type="evidence" value="ECO:0007669"/>
    <property type="project" value="TreeGrafter"/>
</dbReference>
<keyword evidence="8" id="KW-0325">Glycoprotein</keyword>
<dbReference type="InterPro" id="IPR045274">
    <property type="entry name" value="WAK-like"/>
</dbReference>
<evidence type="ECO:0000256" key="7">
    <source>
        <dbReference type="ARBA" id="ARBA00023157"/>
    </source>
</evidence>
<evidence type="ECO:0000259" key="11">
    <source>
        <dbReference type="PROSITE" id="PS50011"/>
    </source>
</evidence>
<feature type="domain" description="Protein kinase" evidence="11">
    <location>
        <begin position="205"/>
        <end position="486"/>
    </location>
</feature>
<dbReference type="Proteomes" id="UP001054889">
    <property type="component" value="Unassembled WGS sequence"/>
</dbReference>
<dbReference type="PROSITE" id="PS50011">
    <property type="entry name" value="PROTEIN_KINASE_DOM"/>
    <property type="match status" value="1"/>
</dbReference>
<gene>
    <name evidence="13" type="primary">gb16793</name>
    <name evidence="12" type="synonym">gb16736</name>
    <name evidence="12" type="ORF">PR202_gb16736</name>
    <name evidence="13" type="ORF">PR202_gb16793</name>
</gene>
<accession>A0AAV5F2E9</accession>
<evidence type="ECO:0000256" key="3">
    <source>
        <dbReference type="ARBA" id="ARBA00022729"/>
    </source>
</evidence>
<organism evidence="13 14">
    <name type="scientific">Eleusine coracana subsp. coracana</name>
    <dbReference type="NCBI Taxonomy" id="191504"/>
    <lineage>
        <taxon>Eukaryota</taxon>
        <taxon>Viridiplantae</taxon>
        <taxon>Streptophyta</taxon>
        <taxon>Embryophyta</taxon>
        <taxon>Tracheophyta</taxon>
        <taxon>Spermatophyta</taxon>
        <taxon>Magnoliopsida</taxon>
        <taxon>Liliopsida</taxon>
        <taxon>Poales</taxon>
        <taxon>Poaceae</taxon>
        <taxon>PACMAD clade</taxon>
        <taxon>Chloridoideae</taxon>
        <taxon>Cynodonteae</taxon>
        <taxon>Eleusininae</taxon>
        <taxon>Eleusine</taxon>
    </lineage>
</organism>